<feature type="compositionally biased region" description="Pro residues" evidence="5">
    <location>
        <begin position="1634"/>
        <end position="1647"/>
    </location>
</feature>
<dbReference type="InterPro" id="IPR016035">
    <property type="entry name" value="Acyl_Trfase/lysoPLipase"/>
</dbReference>
<dbReference type="InterPro" id="IPR014031">
    <property type="entry name" value="Ketoacyl_synth_C"/>
</dbReference>
<feature type="active site" description="Proton acceptor; for dehydratase activity" evidence="4">
    <location>
        <position position="1338"/>
    </location>
</feature>
<dbReference type="CDD" id="cd00833">
    <property type="entry name" value="PKS"/>
    <property type="match status" value="1"/>
</dbReference>
<dbReference type="InterPro" id="IPR036736">
    <property type="entry name" value="ACP-like_sf"/>
</dbReference>
<dbReference type="Pfam" id="PF00698">
    <property type="entry name" value="Acyl_transf_1"/>
    <property type="match status" value="1"/>
</dbReference>
<dbReference type="Gene3D" id="3.10.129.110">
    <property type="entry name" value="Polyketide synthase dehydratase"/>
    <property type="match status" value="1"/>
</dbReference>
<evidence type="ECO:0000259" key="8">
    <source>
        <dbReference type="PROSITE" id="PS52019"/>
    </source>
</evidence>
<dbReference type="InterPro" id="IPR050091">
    <property type="entry name" value="PKS_NRPS_Biosynth_Enz"/>
</dbReference>
<evidence type="ECO:0000256" key="2">
    <source>
        <dbReference type="ARBA" id="ARBA00022553"/>
    </source>
</evidence>
<evidence type="ECO:0000256" key="3">
    <source>
        <dbReference type="ARBA" id="ARBA00022679"/>
    </source>
</evidence>
<dbReference type="STRING" id="356882.A0A423VFL8"/>
<dbReference type="SMART" id="SM00825">
    <property type="entry name" value="PKS_KS"/>
    <property type="match status" value="1"/>
</dbReference>
<keyword evidence="2" id="KW-0597">Phosphoprotein</keyword>
<protein>
    <submittedName>
        <fullName evidence="9">Uncharacterized protein</fullName>
    </submittedName>
</protein>
<dbReference type="InterPro" id="IPR042104">
    <property type="entry name" value="PKS_dehydratase_sf"/>
</dbReference>
<evidence type="ECO:0000259" key="6">
    <source>
        <dbReference type="PROSITE" id="PS50075"/>
    </source>
</evidence>
<feature type="domain" description="Carrier" evidence="6">
    <location>
        <begin position="1691"/>
        <end position="1765"/>
    </location>
</feature>
<evidence type="ECO:0000256" key="5">
    <source>
        <dbReference type="SAM" id="MobiDB-lite"/>
    </source>
</evidence>
<dbReference type="Gene3D" id="3.40.366.10">
    <property type="entry name" value="Malonyl-Coenzyme A Acyl Carrier Protein, domain 2"/>
    <property type="match status" value="3"/>
</dbReference>
<evidence type="ECO:0000313" key="10">
    <source>
        <dbReference type="Proteomes" id="UP000283895"/>
    </source>
</evidence>
<dbReference type="GO" id="GO:0004315">
    <property type="term" value="F:3-oxoacyl-[acyl-carrier-protein] synthase activity"/>
    <property type="evidence" value="ECO:0007669"/>
    <property type="project" value="InterPro"/>
</dbReference>
<keyword evidence="1" id="KW-0596">Phosphopantetheine</keyword>
<evidence type="ECO:0000259" key="7">
    <source>
        <dbReference type="PROSITE" id="PS52004"/>
    </source>
</evidence>
<keyword evidence="10" id="KW-1185">Reference proteome</keyword>
<dbReference type="EMBL" id="LKEA01000067">
    <property type="protein sequence ID" value="ROV89822.1"/>
    <property type="molecule type" value="Genomic_DNA"/>
</dbReference>
<feature type="domain" description="PKS/mFAS DH" evidence="8">
    <location>
        <begin position="1306"/>
        <end position="1609"/>
    </location>
</feature>
<comment type="caution">
    <text evidence="9">The sequence shown here is derived from an EMBL/GenBank/DDBJ whole genome shotgun (WGS) entry which is preliminary data.</text>
</comment>
<dbReference type="InterPro" id="IPR020841">
    <property type="entry name" value="PKS_Beta-ketoAc_synthase_dom"/>
</dbReference>
<dbReference type="Gene3D" id="3.40.47.10">
    <property type="match status" value="1"/>
</dbReference>
<dbReference type="SUPFAM" id="SSF47336">
    <property type="entry name" value="ACP-like"/>
    <property type="match status" value="1"/>
</dbReference>
<dbReference type="Proteomes" id="UP000283895">
    <property type="component" value="Unassembled WGS sequence"/>
</dbReference>
<accession>A0A423VFL8</accession>
<dbReference type="PROSITE" id="PS50075">
    <property type="entry name" value="CARRIER"/>
    <property type="match status" value="1"/>
</dbReference>
<feature type="active site" description="Proton donor; for dehydratase activity" evidence="4">
    <location>
        <position position="1521"/>
    </location>
</feature>
<feature type="region of interest" description="Disordered" evidence="5">
    <location>
        <begin position="1634"/>
        <end position="1690"/>
    </location>
</feature>
<reference evidence="9 10" key="1">
    <citation type="submission" date="2015-09" db="EMBL/GenBank/DDBJ databases">
        <title>Host preference determinants of Valsa canker pathogens revealed by comparative genomics.</title>
        <authorList>
            <person name="Yin Z."/>
            <person name="Huang L."/>
        </authorList>
    </citation>
    <scope>NUCLEOTIDE SEQUENCE [LARGE SCALE GENOMIC DNA]</scope>
    <source>
        <strain evidence="9 10">03-1</strain>
    </source>
</reference>
<dbReference type="Gene3D" id="3.30.70.3290">
    <property type="match status" value="1"/>
</dbReference>
<evidence type="ECO:0000256" key="4">
    <source>
        <dbReference type="PROSITE-ProRule" id="PRU01363"/>
    </source>
</evidence>
<dbReference type="InterPro" id="IPR009081">
    <property type="entry name" value="PP-bd_ACP"/>
</dbReference>
<dbReference type="GO" id="GO:0006633">
    <property type="term" value="P:fatty acid biosynthetic process"/>
    <property type="evidence" value="ECO:0007669"/>
    <property type="project" value="InterPro"/>
</dbReference>
<dbReference type="GO" id="GO:0044550">
    <property type="term" value="P:secondary metabolite biosynthetic process"/>
    <property type="evidence" value="ECO:0007669"/>
    <property type="project" value="TreeGrafter"/>
</dbReference>
<feature type="region of interest" description="C-terminal hotdog fold" evidence="4">
    <location>
        <begin position="1464"/>
        <end position="1609"/>
    </location>
</feature>
<evidence type="ECO:0000313" key="9">
    <source>
        <dbReference type="EMBL" id="ROV89822.1"/>
    </source>
</evidence>
<feature type="region of interest" description="N-terminal hotdog fold" evidence="4">
    <location>
        <begin position="1306"/>
        <end position="1438"/>
    </location>
</feature>
<dbReference type="Pfam" id="PF02801">
    <property type="entry name" value="Ketoacyl-synt_C"/>
    <property type="match status" value="1"/>
</dbReference>
<dbReference type="GO" id="GO:0004312">
    <property type="term" value="F:fatty acid synthase activity"/>
    <property type="evidence" value="ECO:0007669"/>
    <property type="project" value="TreeGrafter"/>
</dbReference>
<dbReference type="Gene3D" id="1.10.1200.10">
    <property type="entry name" value="ACP-like"/>
    <property type="match status" value="1"/>
</dbReference>
<name>A0A423VFL8_9PEZI</name>
<dbReference type="InterPro" id="IPR018201">
    <property type="entry name" value="Ketoacyl_synth_AS"/>
</dbReference>
<evidence type="ECO:0000256" key="1">
    <source>
        <dbReference type="ARBA" id="ARBA00022450"/>
    </source>
</evidence>
<dbReference type="PANTHER" id="PTHR43775:SF37">
    <property type="entry name" value="SI:DKEY-61P9.11"/>
    <property type="match status" value="1"/>
</dbReference>
<dbReference type="InterPro" id="IPR032088">
    <property type="entry name" value="SAT"/>
</dbReference>
<dbReference type="InterPro" id="IPR049900">
    <property type="entry name" value="PKS_mFAS_DH"/>
</dbReference>
<dbReference type="SUPFAM" id="SSF52151">
    <property type="entry name" value="FabD/lysophospholipase-like"/>
    <property type="match status" value="1"/>
</dbReference>
<dbReference type="OrthoDB" id="329835at2759"/>
<proteinExistence type="predicted"/>
<dbReference type="Pfam" id="PF22621">
    <property type="entry name" value="CurL-like_PKS_C"/>
    <property type="match status" value="1"/>
</dbReference>
<dbReference type="InterPro" id="IPR014043">
    <property type="entry name" value="Acyl_transferase_dom"/>
</dbReference>
<dbReference type="Pfam" id="PF00550">
    <property type="entry name" value="PP-binding"/>
    <property type="match status" value="1"/>
</dbReference>
<sequence length="1765" mass="192879">MTRAQVLYFSGEIPQGDPEGDQQHLFRQLHLLSKERDHPILASFLDTVTSALKQECNRLSKAQRELVPSFESILDLTDHVIQLRKTALGGAIERVLVLVYQLGSFIAYHEVHPLEYDFKASNTSLIARGPGLLSAAAIGLSPSVMMIPSIAEDITRVAFRFGLIVDQVCRSLEVSPDEINAEGAWIYCAYGVDEKDAYRAVDHFNNEKAYPETSMASVFNVDGKSVSIGGPPSTLRALFAESEFFKAAKNVPMRKVQGMWHTGRIYGTEHVQQVVPQIDKQRRLHLPLFSPVTGQPLEATDATSLLEQIMEEMLTQRIRWDKTIDGVTKQLKQVSPNVVQLVAIQPSHYVEGLLEHWRAEIPTAEITSQDMMSAVMSLPTGKSPARDARSSKIAVIGMACRFPGGADDTEKFWELLAQGRDVHSHVPPDRFDIETHVDPVGKKPNTSKTPHGCFVDNPGLFDAMFFGMSPREAEQTDPMHRLALVTAYEALENSGYVHDRGIHRRRVGTFYGQASDDYREVNSGQDVSTYFIPGGCRAFAPGRINYFFKFWGPSFSVDTACSSSLAAIQAACTSLWSSDVDMAITGGMNILTNSDVYAGLSNGHFLSPTGGCKTWDEGADGYCRADGVGSLVLKRLEDAEADNDNILGVILSAATDHSAEAVSITHPHHEAQEFLYSQVVRRAGIDPLAVGYVEMHGTGTQAGDSTEMRSVTSVFAPGASEGGHVRRRDIPLHIGAVKANVGHGEAAAGVMGFVKAMLVLQKGIIPPHIGIKTRLNPALPGDLDERNVMIPYTAASWGPSSTQKRLAMVNNFGAAGGNTSIIVEEATPRPRKGEDTREAHIITVSAKSAHSLHKNIKRLVDHVETRQDLSISDIAYTMSARKMHYNYRVSIVATSRAEAVALLRPHIETSLAQAPNPGKQPPVVFAFTGQGTFYIGIGAQLYRDSPLFRQQLDQLDSLARRQKFPSFLSIVDGSCQPDKVSTVSMHLAIVCVEVALARLWESLGVKPSSVIGHSLGEYAALTVAGVLSDSAAVFLVGVRATLMASMLTPRTHSMLSVRTSVENIVKAAGGLPFEVACINGPDETVVGGLLAQMVDLSASLVTAGHRTVLLDVPHAYHTSQMDTFLNEFVRQTQAIVCKKPRIPIISPRYGRVLTSNDSIDVSYLAAATRETVNFAGALDTALQAGDVTSSTIWLEVGHQSTCSGFISRTLSSKRLVCSSLHRDSNNWTTMAKTLSALYTAGVDVDWNEYNRPFEQALRLVDTPLYAWNNKNYWIQYRGDWNLTKGRSVPELTPKPGGLGFQTSSIHRLTSERYDGSKAEVSAESSITDPSLQGVVDGHAMNGHGVASSFLHADMAFTLAKRIQEQCFPDSDSLGLNVAGFEYHEPVVKRIRSSDAQPIHVTAEADLDKMEVHVKWFNPANKIWYCHATVLYEDPSSWLSTWSRSMKLLSSRVEALNGMAATGKASKLTTDLAYSLFGKLVGYSKMYQTMQSVILNEDEAVAEVLFPENTGGSWTVPPHFIDGLVSLSGFILNGGTHFDNANNFFITPSWKSMRFAKPLTPGGRYLAYVRMVPGDDSHSFVGDVYILQGSEIVGVVEAIMFRQWPRVMLKRFFSPPDAFPAKEAVMMPAKGAPPFPRPVPNAFTPPSPASQTSDEDSGTSSITDPNGVQPRKCASPTRYTGLAKNSSPSVAAEPTDITSRALVLIAEELAVDIGLLTDETRIVDLGLDSLMSLVMSQRLREELGIEIRDAFFLEVSNIRELKQLLR</sequence>
<dbReference type="PROSITE" id="PS52019">
    <property type="entry name" value="PKS_MFAS_DH"/>
    <property type="match status" value="1"/>
</dbReference>
<dbReference type="PROSITE" id="PS00606">
    <property type="entry name" value="KS3_1"/>
    <property type="match status" value="1"/>
</dbReference>
<keyword evidence="3" id="KW-0808">Transferase</keyword>
<organism evidence="9 10">
    <name type="scientific">Cytospora schulzeri</name>
    <dbReference type="NCBI Taxonomy" id="448051"/>
    <lineage>
        <taxon>Eukaryota</taxon>
        <taxon>Fungi</taxon>
        <taxon>Dikarya</taxon>
        <taxon>Ascomycota</taxon>
        <taxon>Pezizomycotina</taxon>
        <taxon>Sordariomycetes</taxon>
        <taxon>Sordariomycetidae</taxon>
        <taxon>Diaporthales</taxon>
        <taxon>Cytosporaceae</taxon>
        <taxon>Cytospora</taxon>
    </lineage>
</organism>
<dbReference type="InterPro" id="IPR030918">
    <property type="entry name" value="PT_fungal_PKS"/>
</dbReference>
<dbReference type="InterPro" id="IPR016039">
    <property type="entry name" value="Thiolase-like"/>
</dbReference>
<dbReference type="InterPro" id="IPR001227">
    <property type="entry name" value="Ac_transferase_dom_sf"/>
</dbReference>
<dbReference type="Pfam" id="PF16073">
    <property type="entry name" value="SAT"/>
    <property type="match status" value="1"/>
</dbReference>
<dbReference type="PANTHER" id="PTHR43775">
    <property type="entry name" value="FATTY ACID SYNTHASE"/>
    <property type="match status" value="1"/>
</dbReference>
<dbReference type="SUPFAM" id="SSF53901">
    <property type="entry name" value="Thiolase-like"/>
    <property type="match status" value="1"/>
</dbReference>
<feature type="domain" description="Ketosynthase family 3 (KS3)" evidence="7">
    <location>
        <begin position="390"/>
        <end position="825"/>
    </location>
</feature>
<dbReference type="Pfam" id="PF00109">
    <property type="entry name" value="ketoacyl-synt"/>
    <property type="match status" value="1"/>
</dbReference>
<dbReference type="SMART" id="SM00827">
    <property type="entry name" value="PKS_AT"/>
    <property type="match status" value="1"/>
</dbReference>
<dbReference type="PROSITE" id="PS52004">
    <property type="entry name" value="KS3_2"/>
    <property type="match status" value="1"/>
</dbReference>
<gene>
    <name evidence="9" type="ORF">VMCG_09487</name>
</gene>
<dbReference type="NCBIfam" id="TIGR04532">
    <property type="entry name" value="PT_fungal_PKS"/>
    <property type="match status" value="1"/>
</dbReference>
<dbReference type="InterPro" id="IPR014030">
    <property type="entry name" value="Ketoacyl_synth_N"/>
</dbReference>